<dbReference type="InterPro" id="IPR013178">
    <property type="entry name" value="Histone_AcTrfase_Rtt109/CBP"/>
</dbReference>
<evidence type="ECO:0000256" key="1">
    <source>
        <dbReference type="ARBA" id="ARBA00004123"/>
    </source>
</evidence>
<evidence type="ECO:0000313" key="11">
    <source>
        <dbReference type="EMBL" id="KAK0408688.1"/>
    </source>
</evidence>
<feature type="region of interest" description="Disordered" evidence="9">
    <location>
        <begin position="251"/>
        <end position="306"/>
    </location>
</feature>
<dbReference type="InterPro" id="IPR036529">
    <property type="entry name" value="KIX_dom_sf"/>
</dbReference>
<dbReference type="PANTHER" id="PTHR13808:SF1">
    <property type="entry name" value="HISTONE ACETYLTRANSFERASE"/>
    <property type="match status" value="1"/>
</dbReference>
<evidence type="ECO:0000256" key="4">
    <source>
        <dbReference type="ARBA" id="ARBA00022853"/>
    </source>
</evidence>
<accession>A0AA39HPV1</accession>
<evidence type="ECO:0000256" key="9">
    <source>
        <dbReference type="SAM" id="MobiDB-lite"/>
    </source>
</evidence>
<dbReference type="PROSITE" id="PS50952">
    <property type="entry name" value="KIX"/>
    <property type="match status" value="1"/>
</dbReference>
<comment type="subcellular location">
    <subcellularLocation>
        <location evidence="1">Nucleus</location>
    </subcellularLocation>
</comment>
<evidence type="ECO:0000256" key="8">
    <source>
        <dbReference type="ARBA" id="ARBA00048017"/>
    </source>
</evidence>
<keyword evidence="7" id="KW-0539">Nucleus</keyword>
<dbReference type="EC" id="2.3.1.48" evidence="2"/>
<organism evidence="11 12">
    <name type="scientific">Steinernema hermaphroditum</name>
    <dbReference type="NCBI Taxonomy" id="289476"/>
    <lineage>
        <taxon>Eukaryota</taxon>
        <taxon>Metazoa</taxon>
        <taxon>Ecdysozoa</taxon>
        <taxon>Nematoda</taxon>
        <taxon>Chromadorea</taxon>
        <taxon>Rhabditida</taxon>
        <taxon>Tylenchina</taxon>
        <taxon>Panagrolaimomorpha</taxon>
        <taxon>Strongyloidoidea</taxon>
        <taxon>Steinernematidae</taxon>
        <taxon>Steinernema</taxon>
    </lineage>
</organism>
<dbReference type="GO" id="GO:0005634">
    <property type="term" value="C:nucleus"/>
    <property type="evidence" value="ECO:0007669"/>
    <property type="project" value="UniProtKB-SubCell"/>
</dbReference>
<reference evidence="11" key="1">
    <citation type="submission" date="2023-06" db="EMBL/GenBank/DDBJ databases">
        <title>Genomic analysis of the entomopathogenic nematode Steinernema hermaphroditum.</title>
        <authorList>
            <person name="Schwarz E.M."/>
            <person name="Heppert J.K."/>
            <person name="Baniya A."/>
            <person name="Schwartz H.T."/>
            <person name="Tan C.-H."/>
            <person name="Antoshechkin I."/>
            <person name="Sternberg P.W."/>
            <person name="Goodrich-Blair H."/>
            <person name="Dillman A.R."/>
        </authorList>
    </citation>
    <scope>NUCLEOTIDE SEQUENCE</scope>
    <source>
        <strain evidence="11">PS9179</strain>
        <tissue evidence="11">Whole animal</tissue>
    </source>
</reference>
<feature type="domain" description="KIX" evidence="10">
    <location>
        <begin position="42"/>
        <end position="121"/>
    </location>
</feature>
<dbReference type="GO" id="GO:0000123">
    <property type="term" value="C:histone acetyltransferase complex"/>
    <property type="evidence" value="ECO:0007669"/>
    <property type="project" value="TreeGrafter"/>
</dbReference>
<evidence type="ECO:0000259" key="10">
    <source>
        <dbReference type="PROSITE" id="PS50952"/>
    </source>
</evidence>
<dbReference type="InterPro" id="IPR003101">
    <property type="entry name" value="KIX_dom"/>
</dbReference>
<dbReference type="Gene3D" id="1.10.246.20">
    <property type="entry name" value="Coactivator CBP, KIX domain"/>
    <property type="match status" value="1"/>
</dbReference>
<keyword evidence="3" id="KW-0808">Transferase</keyword>
<protein>
    <recommendedName>
        <fullName evidence="2">histone acetyltransferase</fullName>
        <ecNumber evidence="2">2.3.1.48</ecNumber>
    </recommendedName>
</protein>
<evidence type="ECO:0000256" key="6">
    <source>
        <dbReference type="ARBA" id="ARBA00023163"/>
    </source>
</evidence>
<gene>
    <name evidence="11" type="ORF">QR680_004100</name>
</gene>
<dbReference type="GO" id="GO:0031490">
    <property type="term" value="F:chromatin DNA binding"/>
    <property type="evidence" value="ECO:0007669"/>
    <property type="project" value="TreeGrafter"/>
</dbReference>
<dbReference type="SUPFAM" id="SSF47040">
    <property type="entry name" value="Kix domain of CBP (creb binding protein)"/>
    <property type="match status" value="1"/>
</dbReference>
<sequence>MNPPNITNPPHRRHLVFMVPSSSIEYHQSVMSRLKKPPEPPSQPKEWQTEISNDLRCELAKKFMKAIFPSKDHADSEDEQMFQLVDFARTCESQIFSEAESKANYYMRLAEKIYEMQKKIRAVQNKRLAYKHHASAEAKQRARHHVDELCKHLASYEEWVPTEDPPTEAMGALTIAGDAHYRINTGTSGMPSVTKVKEVTETATRRIPREQGFQFPVADATSLPFPHHNGGLTKAQFDFLTACAPDTSGHHARLNDMTSPDEGSLHYQEPTDTDLIQRCESAYDYRPLTPENLPGNFSRPSRPSSA</sequence>
<evidence type="ECO:0000256" key="5">
    <source>
        <dbReference type="ARBA" id="ARBA00023015"/>
    </source>
</evidence>
<comment type="catalytic activity">
    <reaction evidence="8">
        <text>L-lysyl-[protein] + acetyl-CoA = N(6)-acetyl-L-lysyl-[protein] + CoA + H(+)</text>
        <dbReference type="Rhea" id="RHEA:45948"/>
        <dbReference type="Rhea" id="RHEA-COMP:9752"/>
        <dbReference type="Rhea" id="RHEA-COMP:10731"/>
        <dbReference type="ChEBI" id="CHEBI:15378"/>
        <dbReference type="ChEBI" id="CHEBI:29969"/>
        <dbReference type="ChEBI" id="CHEBI:57287"/>
        <dbReference type="ChEBI" id="CHEBI:57288"/>
        <dbReference type="ChEBI" id="CHEBI:61930"/>
        <dbReference type="EC" id="2.3.1.48"/>
    </reaction>
</comment>
<keyword evidence="12" id="KW-1185">Reference proteome</keyword>
<dbReference type="Pfam" id="PF02172">
    <property type="entry name" value="KIX"/>
    <property type="match status" value="1"/>
</dbReference>
<evidence type="ECO:0000256" key="2">
    <source>
        <dbReference type="ARBA" id="ARBA00013184"/>
    </source>
</evidence>
<proteinExistence type="predicted"/>
<keyword evidence="5" id="KW-0805">Transcription regulation</keyword>
<dbReference type="AlphaFoldDB" id="A0AA39HPV1"/>
<dbReference type="Proteomes" id="UP001175271">
    <property type="component" value="Unassembled WGS sequence"/>
</dbReference>
<evidence type="ECO:0000256" key="3">
    <source>
        <dbReference type="ARBA" id="ARBA00022679"/>
    </source>
</evidence>
<dbReference type="EMBL" id="JAUCMV010000003">
    <property type="protein sequence ID" value="KAK0408688.1"/>
    <property type="molecule type" value="Genomic_DNA"/>
</dbReference>
<evidence type="ECO:0000256" key="7">
    <source>
        <dbReference type="ARBA" id="ARBA00023242"/>
    </source>
</evidence>
<dbReference type="GO" id="GO:0003713">
    <property type="term" value="F:transcription coactivator activity"/>
    <property type="evidence" value="ECO:0007669"/>
    <property type="project" value="TreeGrafter"/>
</dbReference>
<comment type="caution">
    <text evidence="11">The sequence shown here is derived from an EMBL/GenBank/DDBJ whole genome shotgun (WGS) entry which is preliminary data.</text>
</comment>
<dbReference type="GO" id="GO:0005667">
    <property type="term" value="C:transcription regulator complex"/>
    <property type="evidence" value="ECO:0007669"/>
    <property type="project" value="TreeGrafter"/>
</dbReference>
<keyword evidence="6" id="KW-0804">Transcription</keyword>
<keyword evidence="4" id="KW-0156">Chromatin regulator</keyword>
<dbReference type="GO" id="GO:0045944">
    <property type="term" value="P:positive regulation of transcription by RNA polymerase II"/>
    <property type="evidence" value="ECO:0007669"/>
    <property type="project" value="TreeGrafter"/>
</dbReference>
<evidence type="ECO:0000313" key="12">
    <source>
        <dbReference type="Proteomes" id="UP001175271"/>
    </source>
</evidence>
<name>A0AA39HPV1_9BILA</name>
<dbReference type="GO" id="GO:0004402">
    <property type="term" value="F:histone acetyltransferase activity"/>
    <property type="evidence" value="ECO:0007669"/>
    <property type="project" value="InterPro"/>
</dbReference>
<dbReference type="PANTHER" id="PTHR13808">
    <property type="entry name" value="CBP/P300-RELATED"/>
    <property type="match status" value="1"/>
</dbReference>